<keyword evidence="3" id="KW-1185">Reference proteome</keyword>
<evidence type="ECO:0000313" key="3">
    <source>
        <dbReference type="Proteomes" id="UP000478052"/>
    </source>
</evidence>
<dbReference type="AlphaFoldDB" id="A0A6G0YRG5"/>
<organism evidence="2 3">
    <name type="scientific">Aphis craccivora</name>
    <name type="common">Cowpea aphid</name>
    <dbReference type="NCBI Taxonomy" id="307492"/>
    <lineage>
        <taxon>Eukaryota</taxon>
        <taxon>Metazoa</taxon>
        <taxon>Ecdysozoa</taxon>
        <taxon>Arthropoda</taxon>
        <taxon>Hexapoda</taxon>
        <taxon>Insecta</taxon>
        <taxon>Pterygota</taxon>
        <taxon>Neoptera</taxon>
        <taxon>Paraneoptera</taxon>
        <taxon>Hemiptera</taxon>
        <taxon>Sternorrhyncha</taxon>
        <taxon>Aphidomorpha</taxon>
        <taxon>Aphidoidea</taxon>
        <taxon>Aphididae</taxon>
        <taxon>Aphidini</taxon>
        <taxon>Aphis</taxon>
        <taxon>Aphis</taxon>
    </lineage>
</organism>
<gene>
    <name evidence="2" type="ORF">FWK35_00007029</name>
</gene>
<dbReference type="EMBL" id="VUJU01002776">
    <property type="protein sequence ID" value="KAF0760138.1"/>
    <property type="molecule type" value="Genomic_DNA"/>
</dbReference>
<keyword evidence="1" id="KW-1133">Transmembrane helix</keyword>
<keyword evidence="1" id="KW-0812">Transmembrane</keyword>
<proteinExistence type="predicted"/>
<evidence type="ECO:0000313" key="2">
    <source>
        <dbReference type="EMBL" id="KAF0760138.1"/>
    </source>
</evidence>
<accession>A0A6G0YRG5</accession>
<dbReference type="Proteomes" id="UP000478052">
    <property type="component" value="Unassembled WGS sequence"/>
</dbReference>
<feature type="transmembrane region" description="Helical" evidence="1">
    <location>
        <begin position="53"/>
        <end position="73"/>
    </location>
</feature>
<comment type="caution">
    <text evidence="2">The sequence shown here is derived from an EMBL/GenBank/DDBJ whole genome shotgun (WGS) entry which is preliminary data.</text>
</comment>
<feature type="transmembrane region" description="Helical" evidence="1">
    <location>
        <begin position="93"/>
        <end position="110"/>
    </location>
</feature>
<protein>
    <submittedName>
        <fullName evidence="2">Uncharacterized protein</fullName>
    </submittedName>
</protein>
<keyword evidence="1" id="KW-0472">Membrane</keyword>
<sequence>MHRDMVLTKKNITLMLCIKSLNEVCLKTSIFNSDTMNYTILPKCILYQFRTKVYIKNVLIILITQYYFNYTYLFFFRLNNLNFSEKHNILKSVIYNIIIYYSNISNIVIVRHCRDSREVVVV</sequence>
<reference evidence="2 3" key="1">
    <citation type="submission" date="2019-08" db="EMBL/GenBank/DDBJ databases">
        <title>Whole genome of Aphis craccivora.</title>
        <authorList>
            <person name="Voronova N.V."/>
            <person name="Shulinski R.S."/>
            <person name="Bandarenka Y.V."/>
            <person name="Zhorov D.G."/>
            <person name="Warner D."/>
        </authorList>
    </citation>
    <scope>NUCLEOTIDE SEQUENCE [LARGE SCALE GENOMIC DNA]</scope>
    <source>
        <strain evidence="2">180601</strain>
        <tissue evidence="2">Whole Body</tissue>
    </source>
</reference>
<name>A0A6G0YRG5_APHCR</name>
<evidence type="ECO:0000256" key="1">
    <source>
        <dbReference type="SAM" id="Phobius"/>
    </source>
</evidence>